<organism evidence="2 3">
    <name type="scientific">Deinandra increscens subsp. villosa</name>
    <dbReference type="NCBI Taxonomy" id="3103831"/>
    <lineage>
        <taxon>Eukaryota</taxon>
        <taxon>Viridiplantae</taxon>
        <taxon>Streptophyta</taxon>
        <taxon>Embryophyta</taxon>
        <taxon>Tracheophyta</taxon>
        <taxon>Spermatophyta</taxon>
        <taxon>Magnoliopsida</taxon>
        <taxon>eudicotyledons</taxon>
        <taxon>Gunneridae</taxon>
        <taxon>Pentapetalae</taxon>
        <taxon>asterids</taxon>
        <taxon>campanulids</taxon>
        <taxon>Asterales</taxon>
        <taxon>Asteraceae</taxon>
        <taxon>Asteroideae</taxon>
        <taxon>Heliantheae alliance</taxon>
        <taxon>Madieae</taxon>
        <taxon>Madiinae</taxon>
        <taxon>Deinandra</taxon>
    </lineage>
</organism>
<proteinExistence type="predicted"/>
<evidence type="ECO:0000259" key="1">
    <source>
        <dbReference type="PROSITE" id="PS50878"/>
    </source>
</evidence>
<dbReference type="PANTHER" id="PTHR48462:SF1">
    <property type="entry name" value="PROTEIN, PUTATIVE-RELATED"/>
    <property type="match status" value="1"/>
</dbReference>
<gene>
    <name evidence="2" type="ORF">SSX86_024316</name>
</gene>
<dbReference type="PANTHER" id="PTHR48462">
    <property type="entry name" value="PROTEIN, PUTATIVE-RELATED"/>
    <property type="match status" value="1"/>
</dbReference>
<dbReference type="PROSITE" id="PS50878">
    <property type="entry name" value="RT_POL"/>
    <property type="match status" value="1"/>
</dbReference>
<accession>A0AAP0CHS1</accession>
<keyword evidence="3" id="KW-1185">Reference proteome</keyword>
<protein>
    <recommendedName>
        <fullName evidence="1">Reverse transcriptase domain-containing protein</fullName>
    </recommendedName>
</protein>
<evidence type="ECO:0000313" key="3">
    <source>
        <dbReference type="Proteomes" id="UP001408789"/>
    </source>
</evidence>
<dbReference type="InterPro" id="IPR000477">
    <property type="entry name" value="RT_dom"/>
</dbReference>
<dbReference type="AlphaFoldDB" id="A0AAP0CHS1"/>
<dbReference type="Pfam" id="PF00078">
    <property type="entry name" value="RVT_1"/>
    <property type="match status" value="1"/>
</dbReference>
<comment type="caution">
    <text evidence="2">The sequence shown here is derived from an EMBL/GenBank/DDBJ whole genome shotgun (WGS) entry which is preliminary data.</text>
</comment>
<dbReference type="Proteomes" id="UP001408789">
    <property type="component" value="Unassembled WGS sequence"/>
</dbReference>
<evidence type="ECO:0000313" key="2">
    <source>
        <dbReference type="EMBL" id="KAK9056951.1"/>
    </source>
</evidence>
<sequence length="295" mass="32355">MKGVSKVMTQYLYDFQFGVGVSGGAEAILHSVNRVLGDRHEDGSLAMLTVDFSNAFNLVDRSSLLQEVRVRCPSISSWVEFLYGQPARLYLGDNYIWSTTGVQQGDPLGPLLFALVLHPLVHQIRDNCKLLLHAWYLNDGTVIGDVREVAKVLDIIKDRGPSLGLVLNIRKTELFWPSCDGRKSRAGLFPEDIGRPALGVKLLGGAVSRNADFIQGLATKRASNAVDLIRLLPKLGDPQSELLLLRSCMGIAKLFFGLRTCPPLHMMGAASFFDKELRAAIENLVVCGGPFFGDL</sequence>
<dbReference type="EMBL" id="JBCNJP010000024">
    <property type="protein sequence ID" value="KAK9056951.1"/>
    <property type="molecule type" value="Genomic_DNA"/>
</dbReference>
<name>A0AAP0CHS1_9ASTR</name>
<reference evidence="2 3" key="1">
    <citation type="submission" date="2024-04" db="EMBL/GenBank/DDBJ databases">
        <title>The reference genome of an endangered Asteraceae, Deinandra increscens subsp. villosa, native to the Central Coast of California.</title>
        <authorList>
            <person name="Guilliams M."/>
            <person name="Hasenstab-Lehman K."/>
            <person name="Meyer R."/>
            <person name="Mcevoy S."/>
        </authorList>
    </citation>
    <scope>NUCLEOTIDE SEQUENCE [LARGE SCALE GENOMIC DNA]</scope>
    <source>
        <tissue evidence="2">Leaf</tissue>
    </source>
</reference>
<feature type="domain" description="Reverse transcriptase" evidence="1">
    <location>
        <begin position="1"/>
        <end position="202"/>
    </location>
</feature>